<dbReference type="SUPFAM" id="SSF63848">
    <property type="entry name" value="Cell-division inhibitor MinC, C-terminal domain"/>
    <property type="match status" value="1"/>
</dbReference>
<evidence type="ECO:0000256" key="1">
    <source>
        <dbReference type="ARBA" id="ARBA00006291"/>
    </source>
</evidence>
<dbReference type="OrthoDB" id="9794530at2"/>
<proteinExistence type="inferred from homology"/>
<dbReference type="PANTHER" id="PTHR34108:SF1">
    <property type="entry name" value="SEPTUM SITE-DETERMINING PROTEIN MINC"/>
    <property type="match status" value="1"/>
</dbReference>
<evidence type="ECO:0000256" key="6">
    <source>
        <dbReference type="HAMAP-Rule" id="MF_00267"/>
    </source>
</evidence>
<dbReference type="Proteomes" id="UP000033633">
    <property type="component" value="Unassembled WGS sequence"/>
</dbReference>
<sequence>MTKTAELKGGSYTLSSLHLADGGLEQAISFLKDKVEQAPAFFAHAPLVIDVSQAGRALDFEQLRQGIQDAGMIPVGISGCKPSHLQAQAKSAGFAIMNAAKQARATSPVMEPAKVIRTPIRSGQQIYAKNCDLVVLNHVSAGAEIIADGCIHIYGCLRGRAIAGASGETQAQIFCHNLQSELISIAGNYWLSDKIQDAFWGKSVAISLTDNNLNIEHLAV</sequence>
<dbReference type="EMBL" id="JWYV01000029">
    <property type="protein sequence ID" value="KKC98007.1"/>
    <property type="molecule type" value="Genomic_DNA"/>
</dbReference>
<dbReference type="AlphaFoldDB" id="A0A0F5V7C8"/>
<dbReference type="GO" id="GO:0000902">
    <property type="term" value="P:cell morphogenesis"/>
    <property type="evidence" value="ECO:0007669"/>
    <property type="project" value="InterPro"/>
</dbReference>
<dbReference type="InterPro" id="IPR007874">
    <property type="entry name" value="MinC_N"/>
</dbReference>
<organism evidence="9 10">
    <name type="scientific">Photobacterium halotolerans</name>
    <dbReference type="NCBI Taxonomy" id="265726"/>
    <lineage>
        <taxon>Bacteria</taxon>
        <taxon>Pseudomonadati</taxon>
        <taxon>Pseudomonadota</taxon>
        <taxon>Gammaproteobacteria</taxon>
        <taxon>Vibrionales</taxon>
        <taxon>Vibrionaceae</taxon>
        <taxon>Photobacterium</taxon>
    </lineage>
</organism>
<comment type="caution">
    <text evidence="9">The sequence shown here is derived from an EMBL/GenBank/DDBJ whole genome shotgun (WGS) entry which is preliminary data.</text>
</comment>
<dbReference type="InterPro" id="IPR013033">
    <property type="entry name" value="MinC"/>
</dbReference>
<feature type="domain" description="Septum formation inhibitor MinC C-terminal" evidence="7">
    <location>
        <begin position="115"/>
        <end position="216"/>
    </location>
</feature>
<evidence type="ECO:0000256" key="5">
    <source>
        <dbReference type="ARBA" id="ARBA00025606"/>
    </source>
</evidence>
<dbReference type="PATRIC" id="fig|265726.11.peg.2981"/>
<dbReference type="Pfam" id="PF05209">
    <property type="entry name" value="MinC_N"/>
    <property type="match status" value="1"/>
</dbReference>
<reference evidence="9 10" key="1">
    <citation type="submission" date="2014-12" db="EMBL/GenBank/DDBJ databases">
        <title>Mercury Reductase activity and rhizosphere competence traits in the genome of root associated Photobacterium halotolerans MELD1.</title>
        <authorList>
            <person name="Mathew D.C."/>
            <person name="Huang C.-C."/>
        </authorList>
    </citation>
    <scope>NUCLEOTIDE SEQUENCE [LARGE SCALE GENOMIC DNA]</scope>
    <source>
        <strain evidence="9 10">MELD1</strain>
    </source>
</reference>
<dbReference type="PANTHER" id="PTHR34108">
    <property type="entry name" value="SEPTUM SITE-DETERMINING PROTEIN MINC"/>
    <property type="match status" value="1"/>
</dbReference>
<dbReference type="Gene3D" id="3.30.70.260">
    <property type="match status" value="1"/>
</dbReference>
<comment type="similarity">
    <text evidence="1 6">Belongs to the MinC family.</text>
</comment>
<comment type="function">
    <text evidence="5 6">Cell division inhibitor that blocks the formation of polar Z ring septums. Rapidly oscillates between the poles of the cell to destabilize FtsZ filaments that have formed before they mature into polar Z rings. Prevents FtsZ polymerization.</text>
</comment>
<dbReference type="InterPro" id="IPR005526">
    <property type="entry name" value="Septum_form_inhib_MinC_C"/>
</dbReference>
<dbReference type="Pfam" id="PF03775">
    <property type="entry name" value="MinC_C"/>
    <property type="match status" value="1"/>
</dbReference>
<evidence type="ECO:0000256" key="4">
    <source>
        <dbReference type="ARBA" id="ARBA00023306"/>
    </source>
</evidence>
<dbReference type="GO" id="GO:1901891">
    <property type="term" value="P:regulation of cell septum assembly"/>
    <property type="evidence" value="ECO:0007669"/>
    <property type="project" value="InterPro"/>
</dbReference>
<evidence type="ECO:0000256" key="3">
    <source>
        <dbReference type="ARBA" id="ARBA00023210"/>
    </source>
</evidence>
<dbReference type="InterPro" id="IPR016098">
    <property type="entry name" value="CAP/MinC_C"/>
</dbReference>
<gene>
    <name evidence="6 9" type="primary">minC</name>
    <name evidence="9" type="ORF">KY46_20860</name>
</gene>
<dbReference type="InterPro" id="IPR036145">
    <property type="entry name" value="MinC_C_sf"/>
</dbReference>
<dbReference type="HAMAP" id="MF_00267">
    <property type="entry name" value="MinC"/>
    <property type="match status" value="1"/>
</dbReference>
<accession>A0A0F5V7C8</accession>
<keyword evidence="10" id="KW-1185">Reference proteome</keyword>
<keyword evidence="4 6" id="KW-0131">Cell cycle</keyword>
<keyword evidence="2 6" id="KW-0132">Cell division</keyword>
<keyword evidence="3 6" id="KW-0717">Septation</keyword>
<feature type="domain" description="Septum formation inhibitor MinC N-terminal" evidence="8">
    <location>
        <begin position="6"/>
        <end position="74"/>
    </location>
</feature>
<dbReference type="GO" id="GO:0051302">
    <property type="term" value="P:regulation of cell division"/>
    <property type="evidence" value="ECO:0007669"/>
    <property type="project" value="InterPro"/>
</dbReference>
<evidence type="ECO:0000259" key="7">
    <source>
        <dbReference type="Pfam" id="PF03775"/>
    </source>
</evidence>
<dbReference type="STRING" id="265726.KY46_20860"/>
<name>A0A0F5V7C8_9GAMM</name>
<evidence type="ECO:0000256" key="2">
    <source>
        <dbReference type="ARBA" id="ARBA00022618"/>
    </source>
</evidence>
<dbReference type="NCBIfam" id="TIGR01222">
    <property type="entry name" value="minC"/>
    <property type="match status" value="1"/>
</dbReference>
<dbReference type="Gene3D" id="2.160.20.70">
    <property type="match status" value="1"/>
</dbReference>
<dbReference type="RefSeq" id="WP_046222510.1">
    <property type="nucleotide sequence ID" value="NZ_JWYV01000029.1"/>
</dbReference>
<dbReference type="GO" id="GO:0000917">
    <property type="term" value="P:division septum assembly"/>
    <property type="evidence" value="ECO:0007669"/>
    <property type="project" value="UniProtKB-KW"/>
</dbReference>
<protein>
    <recommendedName>
        <fullName evidence="6">Probable septum site-determining protein MinC</fullName>
    </recommendedName>
</protein>
<evidence type="ECO:0000313" key="10">
    <source>
        <dbReference type="Proteomes" id="UP000033633"/>
    </source>
</evidence>
<comment type="subunit">
    <text evidence="6">Interacts with MinD and FtsZ.</text>
</comment>
<evidence type="ECO:0000313" key="9">
    <source>
        <dbReference type="EMBL" id="KKC98007.1"/>
    </source>
</evidence>
<evidence type="ECO:0000259" key="8">
    <source>
        <dbReference type="Pfam" id="PF05209"/>
    </source>
</evidence>